<comment type="catalytic activity">
    <reaction evidence="10">
        <text>L-threonylcarbamoyladenylate + adenosine(37) in tRNA = N(6)-L-threonylcarbamoyladenosine(37) in tRNA + AMP + H(+)</text>
        <dbReference type="Rhea" id="RHEA:37059"/>
        <dbReference type="Rhea" id="RHEA-COMP:10162"/>
        <dbReference type="Rhea" id="RHEA-COMP:10163"/>
        <dbReference type="ChEBI" id="CHEBI:15378"/>
        <dbReference type="ChEBI" id="CHEBI:73682"/>
        <dbReference type="ChEBI" id="CHEBI:74411"/>
        <dbReference type="ChEBI" id="CHEBI:74418"/>
        <dbReference type="ChEBI" id="CHEBI:456215"/>
        <dbReference type="EC" id="2.3.1.234"/>
    </reaction>
</comment>
<dbReference type="InterPro" id="IPR034680">
    <property type="entry name" value="Kae1_archaea_euk"/>
</dbReference>
<comment type="subcellular location">
    <subcellularLocation>
        <location evidence="2">Cytoplasm</location>
    </subcellularLocation>
    <subcellularLocation>
        <location evidence="1">Nucleus</location>
    </subcellularLocation>
</comment>
<evidence type="ECO:0000256" key="4">
    <source>
        <dbReference type="ARBA" id="ARBA00022490"/>
    </source>
</evidence>
<evidence type="ECO:0000256" key="8">
    <source>
        <dbReference type="ARBA" id="ARBA00023315"/>
    </source>
</evidence>
<evidence type="ECO:0000313" key="14">
    <source>
        <dbReference type="Proteomes" id="UP000276991"/>
    </source>
</evidence>
<dbReference type="NCBIfam" id="TIGR00329">
    <property type="entry name" value="gcp_kae1"/>
    <property type="match status" value="1"/>
</dbReference>
<evidence type="ECO:0000256" key="1">
    <source>
        <dbReference type="ARBA" id="ARBA00004123"/>
    </source>
</evidence>
<keyword evidence="7" id="KW-0479">Metal-binding</keyword>
<evidence type="ECO:0000256" key="6">
    <source>
        <dbReference type="ARBA" id="ARBA00022694"/>
    </source>
</evidence>
<dbReference type="PANTHER" id="PTHR11735:SF14">
    <property type="entry name" value="TRNA N6-ADENOSINE THREONYLCARBAMOYLTRANSFERASE"/>
    <property type="match status" value="1"/>
</dbReference>
<dbReference type="EMBL" id="UPTC01002414">
    <property type="protein sequence ID" value="VBB33443.1"/>
    <property type="molecule type" value="Genomic_DNA"/>
</dbReference>
<evidence type="ECO:0000256" key="5">
    <source>
        <dbReference type="ARBA" id="ARBA00022679"/>
    </source>
</evidence>
<feature type="transmembrane region" description="Helical" evidence="11">
    <location>
        <begin position="353"/>
        <end position="380"/>
    </location>
</feature>
<organism evidence="13 14">
    <name type="scientific">Acanthocheilonema viteae</name>
    <name type="common">Filarial nematode worm</name>
    <name type="synonym">Dipetalonema viteae</name>
    <dbReference type="NCBI Taxonomy" id="6277"/>
    <lineage>
        <taxon>Eukaryota</taxon>
        <taxon>Metazoa</taxon>
        <taxon>Ecdysozoa</taxon>
        <taxon>Nematoda</taxon>
        <taxon>Chromadorea</taxon>
        <taxon>Rhabditida</taxon>
        <taxon>Spirurina</taxon>
        <taxon>Spiruromorpha</taxon>
        <taxon>Filarioidea</taxon>
        <taxon>Onchocercidae</taxon>
        <taxon>Acanthocheilonema</taxon>
    </lineage>
</organism>
<evidence type="ECO:0000256" key="2">
    <source>
        <dbReference type="ARBA" id="ARBA00004496"/>
    </source>
</evidence>
<keyword evidence="11" id="KW-0472">Membrane</keyword>
<dbReference type="EC" id="2.3.1.234" evidence="3"/>
<evidence type="ECO:0000256" key="3">
    <source>
        <dbReference type="ARBA" id="ARBA00012156"/>
    </source>
</evidence>
<dbReference type="GO" id="GO:0061711">
    <property type="term" value="F:tRNA N(6)-L-threonylcarbamoyladenine synthase activity"/>
    <property type="evidence" value="ECO:0007669"/>
    <property type="project" value="UniProtKB-EC"/>
</dbReference>
<dbReference type="Pfam" id="PF00814">
    <property type="entry name" value="TsaD"/>
    <property type="match status" value="1"/>
</dbReference>
<dbReference type="STRING" id="6277.A0A498SII8"/>
<dbReference type="HAMAP" id="MF_01446">
    <property type="entry name" value="Kae1"/>
    <property type="match status" value="1"/>
</dbReference>
<feature type="transmembrane region" description="Helical" evidence="11">
    <location>
        <begin position="331"/>
        <end position="347"/>
    </location>
</feature>
<evidence type="ECO:0000256" key="10">
    <source>
        <dbReference type="ARBA" id="ARBA00048117"/>
    </source>
</evidence>
<keyword evidence="14" id="KW-1185">Reference proteome</keyword>
<feature type="non-terminal residue" evidence="13">
    <location>
        <position position="442"/>
    </location>
</feature>
<keyword evidence="11" id="KW-1133">Transmembrane helix</keyword>
<dbReference type="InterPro" id="IPR043129">
    <property type="entry name" value="ATPase_NBD"/>
</dbReference>
<keyword evidence="4" id="KW-0963">Cytoplasm</keyword>
<evidence type="ECO:0000259" key="12">
    <source>
        <dbReference type="Pfam" id="PF00814"/>
    </source>
</evidence>
<dbReference type="PRINTS" id="PR00789">
    <property type="entry name" value="OSIALOPTASE"/>
</dbReference>
<dbReference type="Proteomes" id="UP000276991">
    <property type="component" value="Unassembled WGS sequence"/>
</dbReference>
<dbReference type="GO" id="GO:0005634">
    <property type="term" value="C:nucleus"/>
    <property type="evidence" value="ECO:0007669"/>
    <property type="project" value="UniProtKB-SubCell"/>
</dbReference>
<protein>
    <recommendedName>
        <fullName evidence="3">N(6)-L-threonylcarbamoyladenine synthase</fullName>
        <ecNumber evidence="3">2.3.1.234</ecNumber>
    </recommendedName>
    <alternativeName>
        <fullName evidence="9">N6-L-threonylcarbamoyladenine synthase</fullName>
    </alternativeName>
</protein>
<dbReference type="CDD" id="cd24132">
    <property type="entry name" value="ASKHA_NBD_OSGEP_like_euk"/>
    <property type="match status" value="1"/>
</dbReference>
<dbReference type="NCBIfam" id="TIGR03722">
    <property type="entry name" value="arch_KAE1"/>
    <property type="match status" value="1"/>
</dbReference>
<dbReference type="Gene3D" id="3.30.420.40">
    <property type="match status" value="2"/>
</dbReference>
<keyword evidence="5" id="KW-0808">Transferase</keyword>
<feature type="domain" description="Gcp-like" evidence="12">
    <location>
        <begin position="28"/>
        <end position="302"/>
    </location>
</feature>
<evidence type="ECO:0000256" key="11">
    <source>
        <dbReference type="SAM" id="Phobius"/>
    </source>
</evidence>
<sequence length="442" mass="48626">MVCILGIESSANKVGVGIVRDGEVLSNPRATYHAPLGQGFRPPETATHHRQNIVRIVIDALQQANIKNPKNEIDGIAYTKGPGMGAPLQVGAIVARTLSQIWSIPLYPVNHCIGHIEMGRLITKAENPVVLYVSGGNTQVISYSNQRYRIFGETLDIAVGNCLDRFARLINLPNDPFPAYNLEQLALEGKKLIALPYTVKGMDLSLSGILSYVEHKGLQMIQTGECTAADLCFSLQETVFAMLVEITERAMAHCGSNEVLVVGGVGSNKRLQTMMSLMAEQRGAKLFATDERFCIDNGAMIAQVGWHMANAKMVIALDECVITQRFRTDQILVIILSFFILSVRSCIEAAEQYYFWIFVVLFFPAIINCGSLVISFATIIHVRRLKSVTEAITSSTHWLARTASRVGLGVSAHNALMEYARKKNLQQLIPNIGHKDSNLNVP</sequence>
<reference evidence="13 14" key="1">
    <citation type="submission" date="2018-08" db="EMBL/GenBank/DDBJ databases">
        <authorList>
            <person name="Laetsch R D."/>
            <person name="Stevens L."/>
            <person name="Kumar S."/>
            <person name="Blaxter L. M."/>
        </authorList>
    </citation>
    <scope>NUCLEOTIDE SEQUENCE [LARGE SCALE GENOMIC DNA]</scope>
</reference>
<dbReference type="PANTHER" id="PTHR11735">
    <property type="entry name" value="TRNA N6-ADENOSINE THREONYLCARBAMOYLTRANSFERASE"/>
    <property type="match status" value="1"/>
</dbReference>
<keyword evidence="8" id="KW-0012">Acyltransferase</keyword>
<dbReference type="OrthoDB" id="10254073at2759"/>
<evidence type="ECO:0000256" key="9">
    <source>
        <dbReference type="ARBA" id="ARBA00030439"/>
    </source>
</evidence>
<dbReference type="InterPro" id="IPR017861">
    <property type="entry name" value="KAE1/TsaD"/>
</dbReference>
<proteinExistence type="inferred from homology"/>
<dbReference type="GO" id="GO:0005737">
    <property type="term" value="C:cytoplasm"/>
    <property type="evidence" value="ECO:0007669"/>
    <property type="project" value="UniProtKB-SubCell"/>
</dbReference>
<accession>A0A498SII8</accession>
<dbReference type="AlphaFoldDB" id="A0A498SII8"/>
<dbReference type="GO" id="GO:0000408">
    <property type="term" value="C:EKC/KEOPS complex"/>
    <property type="evidence" value="ECO:0007669"/>
    <property type="project" value="InterPro"/>
</dbReference>
<gene>
    <name evidence="13" type="ORF">NAV_LOCUS8234</name>
</gene>
<keyword evidence="6" id="KW-0819">tRNA processing</keyword>
<dbReference type="GO" id="GO:0002949">
    <property type="term" value="P:tRNA threonylcarbamoyladenosine modification"/>
    <property type="evidence" value="ECO:0007669"/>
    <property type="project" value="InterPro"/>
</dbReference>
<dbReference type="FunFam" id="3.30.420.40:FF:000038">
    <property type="entry name" value="Probable tRNA N6-adenosine threonylcarbamoyltransferase"/>
    <property type="match status" value="1"/>
</dbReference>
<dbReference type="GO" id="GO:0046872">
    <property type="term" value="F:metal ion binding"/>
    <property type="evidence" value="ECO:0007669"/>
    <property type="project" value="UniProtKB-KW"/>
</dbReference>
<feature type="non-terminal residue" evidence="13">
    <location>
        <position position="1"/>
    </location>
</feature>
<dbReference type="SUPFAM" id="SSF53067">
    <property type="entry name" value="Actin-like ATPase domain"/>
    <property type="match status" value="1"/>
</dbReference>
<dbReference type="InterPro" id="IPR000905">
    <property type="entry name" value="Gcp-like_dom"/>
</dbReference>
<name>A0A498SII8_ACAVI</name>
<evidence type="ECO:0000256" key="7">
    <source>
        <dbReference type="ARBA" id="ARBA00022723"/>
    </source>
</evidence>
<keyword evidence="11" id="KW-0812">Transmembrane</keyword>
<evidence type="ECO:0000313" key="13">
    <source>
        <dbReference type="EMBL" id="VBB33443.1"/>
    </source>
</evidence>